<dbReference type="PANTHER" id="PTHR33712">
    <property type="entry name" value="LIGHT-INDEPENDENT PROTOCHLOROPHYLLIDE REDUCTASE SUBUNIT B"/>
    <property type="match status" value="1"/>
</dbReference>
<keyword evidence="5" id="KW-0560">Oxidoreductase</keyword>
<comment type="similarity">
    <text evidence="3">Belongs to the NifD/NifK/NifE/NifN family.</text>
</comment>
<dbReference type="RefSeq" id="WP_013450803.1">
    <property type="nucleotide sequence ID" value="NC_014758.1"/>
</dbReference>
<dbReference type="SMR" id="E4TG40"/>
<evidence type="ECO:0000313" key="6">
    <source>
        <dbReference type="Proteomes" id="UP000007039"/>
    </source>
</evidence>
<comment type="pathway">
    <text evidence="2">Cofactor biosynthesis; Fe-Mo cofactor biosynthesis.</text>
</comment>
<name>E4TG40_CALNY</name>
<dbReference type="OrthoDB" id="9800746at2"/>
<dbReference type="GO" id="GO:0065003">
    <property type="term" value="P:protein-containing complex assembly"/>
    <property type="evidence" value="ECO:0007669"/>
    <property type="project" value="InterPro"/>
</dbReference>
<keyword evidence="6" id="KW-1185">Reference proteome</keyword>
<reference evidence="5 6" key="2">
    <citation type="journal article" date="2011" name="Stand. Genomic Sci.">
        <title>Complete genome sequence of Calditerrivibrio nitroreducens type strain (Yu37-1).</title>
        <authorList>
            <person name="Pitluck S."/>
            <person name="Sikorski J."/>
            <person name="Zeytun A."/>
            <person name="Lapidus A."/>
            <person name="Nolan M."/>
            <person name="Lucas S."/>
            <person name="Hammon N."/>
            <person name="Deshpande S."/>
            <person name="Cheng J.F."/>
            <person name="Tapia R."/>
            <person name="Han C."/>
            <person name="Goodwin L."/>
            <person name="Liolios K."/>
            <person name="Pagani I."/>
            <person name="Ivanova N."/>
            <person name="Mavromatis K."/>
            <person name="Pati A."/>
            <person name="Chen A."/>
            <person name="Palaniappan K."/>
            <person name="Hauser L."/>
            <person name="Chang Y.J."/>
            <person name="Jeffries C.D."/>
            <person name="Detter J.C."/>
            <person name="Brambilla E."/>
            <person name="Djao O.D."/>
            <person name="Rohde M."/>
            <person name="Spring S."/>
            <person name="Goker M."/>
            <person name="Woyke T."/>
            <person name="Bristow J."/>
            <person name="Eisen J.A."/>
            <person name="Markowitz V."/>
            <person name="Hugenholtz P."/>
            <person name="Kyrpides N.C."/>
            <person name="Klenk H.P."/>
            <person name="Land M."/>
        </authorList>
    </citation>
    <scope>NUCLEOTIDE SEQUENCE [LARGE SCALE GENOMIC DNA]</scope>
    <source>
        <strain evidence="6">DSM 19672 / NBRC 101217 / Yu37-1</strain>
    </source>
</reference>
<evidence type="ECO:0000256" key="3">
    <source>
        <dbReference type="ARBA" id="ARBA00011002"/>
    </source>
</evidence>
<dbReference type="eggNOG" id="COG2710">
    <property type="taxonomic scope" value="Bacteria"/>
</dbReference>
<dbReference type="UniPathway" id="UPA00782"/>
<dbReference type="AlphaFoldDB" id="E4TG40"/>
<evidence type="ECO:0000256" key="2">
    <source>
        <dbReference type="ARBA" id="ARBA00005155"/>
    </source>
</evidence>
<dbReference type="InterPro" id="IPR050152">
    <property type="entry name" value="ChlB/BchB/BchZ"/>
</dbReference>
<protein>
    <submittedName>
        <fullName evidence="5">Nitrogenase</fullName>
        <ecNumber evidence="5">1.18.6.1</ecNumber>
    </submittedName>
</protein>
<feature type="domain" description="Nitrogenase/oxidoreductase component 1" evidence="4">
    <location>
        <begin position="12"/>
        <end position="411"/>
    </location>
</feature>
<dbReference type="InterPro" id="IPR000510">
    <property type="entry name" value="Nase/OxRdtase_comp1"/>
</dbReference>
<organism evidence="5 6">
    <name type="scientific">Calditerrivibrio nitroreducens (strain DSM 19672 / NBRC 101217 / Yu37-1)</name>
    <dbReference type="NCBI Taxonomy" id="768670"/>
    <lineage>
        <taxon>Bacteria</taxon>
        <taxon>Pseudomonadati</taxon>
        <taxon>Deferribacterota</taxon>
        <taxon>Deferribacteres</taxon>
        <taxon>Deferribacterales</taxon>
        <taxon>Calditerrivibrionaceae</taxon>
    </lineage>
</organism>
<dbReference type="PANTHER" id="PTHR33712:SF7">
    <property type="entry name" value="LIGHT-INDEPENDENT PROTOCHLOROPHYLLIDE REDUCTASE SUBUNIT B"/>
    <property type="match status" value="1"/>
</dbReference>
<dbReference type="Proteomes" id="UP000007039">
    <property type="component" value="Chromosome"/>
</dbReference>
<dbReference type="Gene3D" id="3.40.50.1980">
    <property type="entry name" value="Nitrogenase molybdenum iron protein domain"/>
    <property type="match status" value="3"/>
</dbReference>
<dbReference type="InterPro" id="IPR005975">
    <property type="entry name" value="Nase_Mo-Fe_CF"/>
</dbReference>
<comment type="function">
    <text evidence="1">This protein may play a role in the biosynthesis of the prosthetic group of nitrogenase (FeMo cofactor).</text>
</comment>
<dbReference type="Pfam" id="PF00148">
    <property type="entry name" value="Oxidored_nitro"/>
    <property type="match status" value="1"/>
</dbReference>
<dbReference type="SUPFAM" id="SSF53807">
    <property type="entry name" value="Helical backbone' metal receptor"/>
    <property type="match status" value="1"/>
</dbReference>
<evidence type="ECO:0000313" key="5">
    <source>
        <dbReference type="EMBL" id="ADR18590.1"/>
    </source>
</evidence>
<dbReference type="EC" id="1.18.6.1" evidence="5"/>
<dbReference type="HOGENOM" id="CLU_025876_2_0_0"/>
<dbReference type="GO" id="GO:0016163">
    <property type="term" value="F:nitrogenase activity"/>
    <property type="evidence" value="ECO:0007669"/>
    <property type="project" value="UniProtKB-EC"/>
</dbReference>
<evidence type="ECO:0000259" key="4">
    <source>
        <dbReference type="Pfam" id="PF00148"/>
    </source>
</evidence>
<reference key="1">
    <citation type="submission" date="2010-11" db="EMBL/GenBank/DDBJ databases">
        <title>The complete genome of chromosome of Calditerrivibrio nitroreducens DSM 19672.</title>
        <authorList>
            <consortium name="US DOE Joint Genome Institute (JGI-PGF)"/>
            <person name="Lucas S."/>
            <person name="Copeland A."/>
            <person name="Lapidus A."/>
            <person name="Bruce D."/>
            <person name="Goodwin L."/>
            <person name="Pitluck S."/>
            <person name="Kyrpides N."/>
            <person name="Mavromatis K."/>
            <person name="Ivanova N."/>
            <person name="Mikhailova N."/>
            <person name="Zeytun A."/>
            <person name="Brettin T."/>
            <person name="Detter J.C."/>
            <person name="Tapia R."/>
            <person name="Han C."/>
            <person name="Land M."/>
            <person name="Hauser L."/>
            <person name="Markowitz V."/>
            <person name="Cheng J.-F."/>
            <person name="Hugenholtz P."/>
            <person name="Woyke T."/>
            <person name="Wu D."/>
            <person name="Spring S."/>
            <person name="Schroeder M."/>
            <person name="Brambilla E."/>
            <person name="Klenk H.-P."/>
            <person name="Eisen J.A."/>
        </authorList>
    </citation>
    <scope>NUCLEOTIDE SEQUENCE [LARGE SCALE GENOMIC DNA]</scope>
    <source>
        <strain>DSM 19672</strain>
    </source>
</reference>
<dbReference type="NCBIfam" id="TIGR01285">
    <property type="entry name" value="nifN"/>
    <property type="match status" value="1"/>
</dbReference>
<dbReference type="CDD" id="cd01965">
    <property type="entry name" value="Nitrogenase_MoFe_beta_like"/>
    <property type="match status" value="1"/>
</dbReference>
<dbReference type="Gene3D" id="1.20.89.10">
    <property type="entry name" value="Nitrogenase Molybdenum-iron Protein, subunit B, domain 4"/>
    <property type="match status" value="1"/>
</dbReference>
<evidence type="ECO:0000256" key="1">
    <source>
        <dbReference type="ARBA" id="ARBA00003171"/>
    </source>
</evidence>
<proteinExistence type="inferred from homology"/>
<sequence length="436" mass="49282">MKSYQINPLKKSAVLGATLATLGFKNTIPVHHGSQGCTAFIKNIMTQHFREIIPMQTTAIYNIALVLGDYNELVKGLSNVIEKNRPEVIGLITTGIPQVRGDDLTYMVKEFYRKYPTIKTEIIPIAVSDFNGDAETGFSDAICAFMDRIDFYKSSDDKDLLILTNFSMTCGDIDEIRYIVESFGLNPVFFPDISESLGGSFNHYYKITPGGLEYKTRLKKPLFAIGIGKSTEKGLNLLKDKGVEIKLFPSLLGLKETDDFIDFLSKCSNKTPPKSIIKIRGQLIDTMLDSHFYFNNKKIALAVEPDLAKGLYGFLYEELGIEISALTTTYIRDDLKEIDVVKSGDLFELEQYMKNTDLLMTNSNGTLLSDKYCIPLVRIGFPVKDEIGYPLKVFSGYKGSLRLLTEIANIFLHHEEEKSYQYKKFKGVKYYENRVL</sequence>
<gene>
    <name evidence="5" type="ordered locus">Calni_0679</name>
</gene>
<dbReference type="EMBL" id="CP002347">
    <property type="protein sequence ID" value="ADR18590.1"/>
    <property type="molecule type" value="Genomic_DNA"/>
</dbReference>
<accession>E4TG40</accession>
<dbReference type="KEGG" id="cni:Calni_0679"/>
<dbReference type="STRING" id="768670.Calni_0679"/>